<dbReference type="AlphaFoldDB" id="H2XZU3"/>
<reference evidence="1" key="2">
    <citation type="submission" date="2025-08" db="UniProtKB">
        <authorList>
            <consortium name="Ensembl"/>
        </authorList>
    </citation>
    <scope>IDENTIFICATION</scope>
</reference>
<dbReference type="HOGENOM" id="CLU_3319792_0_0_1"/>
<organism evidence="1 2">
    <name type="scientific">Ciona intestinalis</name>
    <name type="common">Transparent sea squirt</name>
    <name type="synonym">Ascidia intestinalis</name>
    <dbReference type="NCBI Taxonomy" id="7719"/>
    <lineage>
        <taxon>Eukaryota</taxon>
        <taxon>Metazoa</taxon>
        <taxon>Chordata</taxon>
        <taxon>Tunicata</taxon>
        <taxon>Ascidiacea</taxon>
        <taxon>Phlebobranchia</taxon>
        <taxon>Cionidae</taxon>
        <taxon>Ciona</taxon>
    </lineage>
</organism>
<protein>
    <submittedName>
        <fullName evidence="1">Uncharacterized protein</fullName>
    </submittedName>
</protein>
<reference evidence="2" key="1">
    <citation type="journal article" date="2002" name="Science">
        <title>The draft genome of Ciona intestinalis: insights into chordate and vertebrate origins.</title>
        <authorList>
            <person name="Dehal P."/>
            <person name="Satou Y."/>
            <person name="Campbell R.K."/>
            <person name="Chapman J."/>
            <person name="Degnan B."/>
            <person name="De Tomaso A."/>
            <person name="Davidson B."/>
            <person name="Di Gregorio A."/>
            <person name="Gelpke M."/>
            <person name="Goodstein D.M."/>
            <person name="Harafuji N."/>
            <person name="Hastings K.E."/>
            <person name="Ho I."/>
            <person name="Hotta K."/>
            <person name="Huang W."/>
            <person name="Kawashima T."/>
            <person name="Lemaire P."/>
            <person name="Martinez D."/>
            <person name="Meinertzhagen I.A."/>
            <person name="Necula S."/>
            <person name="Nonaka M."/>
            <person name="Putnam N."/>
            <person name="Rash S."/>
            <person name="Saiga H."/>
            <person name="Satake M."/>
            <person name="Terry A."/>
            <person name="Yamada L."/>
            <person name="Wang H.G."/>
            <person name="Awazu S."/>
            <person name="Azumi K."/>
            <person name="Boore J."/>
            <person name="Branno M."/>
            <person name="Chin-Bow S."/>
            <person name="DeSantis R."/>
            <person name="Doyle S."/>
            <person name="Francino P."/>
            <person name="Keys D.N."/>
            <person name="Haga S."/>
            <person name="Hayashi H."/>
            <person name="Hino K."/>
            <person name="Imai K.S."/>
            <person name="Inaba K."/>
            <person name="Kano S."/>
            <person name="Kobayashi K."/>
            <person name="Kobayashi M."/>
            <person name="Lee B.I."/>
            <person name="Makabe K.W."/>
            <person name="Manohar C."/>
            <person name="Matassi G."/>
            <person name="Medina M."/>
            <person name="Mochizuki Y."/>
            <person name="Mount S."/>
            <person name="Morishita T."/>
            <person name="Miura S."/>
            <person name="Nakayama A."/>
            <person name="Nishizaka S."/>
            <person name="Nomoto H."/>
            <person name="Ohta F."/>
            <person name="Oishi K."/>
            <person name="Rigoutsos I."/>
            <person name="Sano M."/>
            <person name="Sasaki A."/>
            <person name="Sasakura Y."/>
            <person name="Shoguchi E."/>
            <person name="Shin-i T."/>
            <person name="Spagnuolo A."/>
            <person name="Stainier D."/>
            <person name="Suzuki M.M."/>
            <person name="Tassy O."/>
            <person name="Takatori N."/>
            <person name="Tokuoka M."/>
            <person name="Yagi K."/>
            <person name="Yoshizaki F."/>
            <person name="Wada S."/>
            <person name="Zhang C."/>
            <person name="Hyatt P.D."/>
            <person name="Larimer F."/>
            <person name="Detter C."/>
            <person name="Doggett N."/>
            <person name="Glavina T."/>
            <person name="Hawkins T."/>
            <person name="Richardson P."/>
            <person name="Lucas S."/>
            <person name="Kohara Y."/>
            <person name="Levine M."/>
            <person name="Satoh N."/>
            <person name="Rokhsar D.S."/>
        </authorList>
    </citation>
    <scope>NUCLEOTIDE SEQUENCE [LARGE SCALE GENOMIC DNA]</scope>
</reference>
<evidence type="ECO:0000313" key="1">
    <source>
        <dbReference type="Ensembl" id="ENSCINP00000035177.1"/>
    </source>
</evidence>
<evidence type="ECO:0000313" key="2">
    <source>
        <dbReference type="Proteomes" id="UP000008144"/>
    </source>
</evidence>
<reference evidence="1" key="3">
    <citation type="submission" date="2025-09" db="UniProtKB">
        <authorList>
            <consortium name="Ensembl"/>
        </authorList>
    </citation>
    <scope>IDENTIFICATION</scope>
</reference>
<keyword evidence="2" id="KW-1185">Reference proteome</keyword>
<dbReference type="InParanoid" id="H2XZU3"/>
<dbReference type="Ensembl" id="ENSCINT00000034665.1">
    <property type="protein sequence ID" value="ENSCINP00000035177.1"/>
    <property type="gene ID" value="ENSCING00000020953.1"/>
</dbReference>
<name>H2XZU3_CIOIN</name>
<proteinExistence type="predicted"/>
<sequence length="39" mass="4661">MLAGIFYLFCKQFFSYFHLNLRPIQVAYIRVNDTNNCSI</sequence>
<dbReference type="Proteomes" id="UP000008144">
    <property type="component" value="Unassembled WGS sequence"/>
</dbReference>
<accession>H2XZU3</accession>